<evidence type="ECO:0000313" key="2">
    <source>
        <dbReference type="Proteomes" id="UP000010798"/>
    </source>
</evidence>
<dbReference type="HOGENOM" id="CLU_2048185_0_0_0"/>
<gene>
    <name evidence="1" type="ordered locus">Sinac_7321</name>
</gene>
<dbReference type="SUPFAM" id="SSF46689">
    <property type="entry name" value="Homeodomain-like"/>
    <property type="match status" value="1"/>
</dbReference>
<dbReference type="RefSeq" id="WP_015250432.1">
    <property type="nucleotide sequence ID" value="NC_019892.1"/>
</dbReference>
<dbReference type="Pfam" id="PF13551">
    <property type="entry name" value="HTH_29"/>
    <property type="match status" value="1"/>
</dbReference>
<dbReference type="KEGG" id="saci:Sinac_7321"/>
<evidence type="ECO:0000313" key="1">
    <source>
        <dbReference type="EMBL" id="AGA31363.1"/>
    </source>
</evidence>
<dbReference type="AlphaFoldDB" id="L0DQU6"/>
<name>L0DQU6_SINAD</name>
<protein>
    <submittedName>
        <fullName evidence="1">Uncharacterized protein</fullName>
    </submittedName>
</protein>
<reference evidence="1 2" key="1">
    <citation type="submission" date="2012-02" db="EMBL/GenBank/DDBJ databases">
        <title>Complete sequence of chromosome of Singulisphaera acidiphila DSM 18658.</title>
        <authorList>
            <consortium name="US DOE Joint Genome Institute (JGI-PGF)"/>
            <person name="Lucas S."/>
            <person name="Copeland A."/>
            <person name="Lapidus A."/>
            <person name="Glavina del Rio T."/>
            <person name="Dalin E."/>
            <person name="Tice H."/>
            <person name="Bruce D."/>
            <person name="Goodwin L."/>
            <person name="Pitluck S."/>
            <person name="Peters L."/>
            <person name="Ovchinnikova G."/>
            <person name="Chertkov O."/>
            <person name="Kyrpides N."/>
            <person name="Mavromatis K."/>
            <person name="Ivanova N."/>
            <person name="Brettin T."/>
            <person name="Detter J.C."/>
            <person name="Han C."/>
            <person name="Larimer F."/>
            <person name="Land M."/>
            <person name="Hauser L."/>
            <person name="Markowitz V."/>
            <person name="Cheng J.-F."/>
            <person name="Hugenholtz P."/>
            <person name="Woyke T."/>
            <person name="Wu D."/>
            <person name="Tindall B."/>
            <person name="Pomrenke H."/>
            <person name="Brambilla E."/>
            <person name="Klenk H.-P."/>
            <person name="Eisen J.A."/>
        </authorList>
    </citation>
    <scope>NUCLEOTIDE SEQUENCE [LARGE SCALE GENOMIC DNA]</scope>
    <source>
        <strain evidence="2">ATCC BAA-1392 / DSM 18658 / VKM B-2454 / MOB10</strain>
    </source>
</reference>
<dbReference type="InterPro" id="IPR009057">
    <property type="entry name" value="Homeodomain-like_sf"/>
</dbReference>
<organism evidence="1 2">
    <name type="scientific">Singulisphaera acidiphila (strain ATCC BAA-1392 / DSM 18658 / VKM B-2454 / MOB10)</name>
    <dbReference type="NCBI Taxonomy" id="886293"/>
    <lineage>
        <taxon>Bacteria</taxon>
        <taxon>Pseudomonadati</taxon>
        <taxon>Planctomycetota</taxon>
        <taxon>Planctomycetia</taxon>
        <taxon>Isosphaerales</taxon>
        <taxon>Isosphaeraceae</taxon>
        <taxon>Singulisphaera</taxon>
    </lineage>
</organism>
<sequence>MRGRRPDPLWIRPHDHLILFLLAHSQSYPWFQVQRAWIVLAIADGQRTEAIAVQMQCDEATVWRACQRYRSDGLAGLLADRRTKRSGRPVSISPPPACPNHRVGILEACGPGIAHHSLVS</sequence>
<proteinExistence type="predicted"/>
<dbReference type="eggNOG" id="COG3415">
    <property type="taxonomic scope" value="Bacteria"/>
</dbReference>
<dbReference type="Proteomes" id="UP000010798">
    <property type="component" value="Chromosome"/>
</dbReference>
<dbReference type="EMBL" id="CP003364">
    <property type="protein sequence ID" value="AGA31363.1"/>
    <property type="molecule type" value="Genomic_DNA"/>
</dbReference>
<accession>L0DQU6</accession>
<keyword evidence="2" id="KW-1185">Reference proteome</keyword>